<dbReference type="GO" id="GO:0005886">
    <property type="term" value="C:plasma membrane"/>
    <property type="evidence" value="ECO:0007669"/>
    <property type="project" value="UniProtKB-SubCell"/>
</dbReference>
<evidence type="ECO:0000256" key="2">
    <source>
        <dbReference type="ARBA" id="ARBA00022475"/>
    </source>
</evidence>
<name>A0A2A6ZBB7_9FIRM</name>
<protein>
    <recommendedName>
        <fullName evidence="10">ATP synthase subunit I</fullName>
    </recommendedName>
</protein>
<sequence length="166" mass="18058">MKLQPESKKELTRIACGTAICTAVMWVIFAALHLVGWVKFDYTVVLGSLIGAAVAIGNFAGICLVCQKVIDEQDEKRRKATLQASYNVRMLLQAVWIIVAIGAPVFQPFAGVLPLLFPRVTIYYLQITGKYKPLAPAGPSVDVSVEDDPEPAPELEAEPRDEGGET</sequence>
<evidence type="ECO:0000256" key="6">
    <source>
        <dbReference type="SAM" id="MobiDB-lite"/>
    </source>
</evidence>
<keyword evidence="9" id="KW-1185">Reference proteome</keyword>
<evidence type="ECO:0000256" key="4">
    <source>
        <dbReference type="ARBA" id="ARBA00022989"/>
    </source>
</evidence>
<comment type="subcellular location">
    <subcellularLocation>
        <location evidence="1">Cell membrane</location>
        <topology evidence="1">Multi-pass membrane protein</topology>
    </subcellularLocation>
</comment>
<organism evidence="8 9">
    <name type="scientific">Faecalibacterium langellae</name>
    <dbReference type="NCBI Taxonomy" id="3435293"/>
    <lineage>
        <taxon>Bacteria</taxon>
        <taxon>Bacillati</taxon>
        <taxon>Bacillota</taxon>
        <taxon>Clostridia</taxon>
        <taxon>Eubacteriales</taxon>
        <taxon>Oscillospiraceae</taxon>
        <taxon>Faecalibacterium</taxon>
    </lineage>
</organism>
<evidence type="ECO:0000313" key="9">
    <source>
        <dbReference type="Proteomes" id="UP000220752"/>
    </source>
</evidence>
<keyword evidence="5 7" id="KW-0472">Membrane</keyword>
<feature type="transmembrane region" description="Helical" evidence="7">
    <location>
        <begin position="12"/>
        <end position="36"/>
    </location>
</feature>
<evidence type="ECO:0000256" key="7">
    <source>
        <dbReference type="SAM" id="Phobius"/>
    </source>
</evidence>
<dbReference type="EMBL" id="NMTQ01000022">
    <property type="protein sequence ID" value="PDX58656.1"/>
    <property type="molecule type" value="Genomic_DNA"/>
</dbReference>
<keyword evidence="3 7" id="KW-0812">Transmembrane</keyword>
<keyword evidence="4 7" id="KW-1133">Transmembrane helix</keyword>
<reference evidence="8 9" key="1">
    <citation type="journal article" date="2017" name="Front. Microbiol.">
        <title>New Insights into the Diversity of the Genus Faecalibacterium.</title>
        <authorList>
            <person name="Benevides L."/>
            <person name="Burman S."/>
            <person name="Martin R."/>
            <person name="Robert V."/>
            <person name="Thomas M."/>
            <person name="Miquel S."/>
            <person name="Chain F."/>
            <person name="Sokol H."/>
            <person name="Bermudez-Humaran L.G."/>
            <person name="Morrison M."/>
            <person name="Langella P."/>
            <person name="Azevedo V.A."/>
            <person name="Chatel J.M."/>
            <person name="Soares S."/>
        </authorList>
    </citation>
    <scope>NUCLEOTIDE SEQUENCE [LARGE SCALE GENOMIC DNA]</scope>
    <source>
        <strain evidence="9">CNCM I-4540</strain>
    </source>
</reference>
<evidence type="ECO:0000313" key="8">
    <source>
        <dbReference type="EMBL" id="PDX58656.1"/>
    </source>
</evidence>
<evidence type="ECO:0000256" key="5">
    <source>
        <dbReference type="ARBA" id="ARBA00023136"/>
    </source>
</evidence>
<feature type="compositionally biased region" description="Basic and acidic residues" evidence="6">
    <location>
        <begin position="157"/>
        <end position="166"/>
    </location>
</feature>
<proteinExistence type="predicted"/>
<dbReference type="AlphaFoldDB" id="A0A2A6ZBB7"/>
<accession>A0A2A6ZBB7</accession>
<feature type="compositionally biased region" description="Acidic residues" evidence="6">
    <location>
        <begin position="144"/>
        <end position="156"/>
    </location>
</feature>
<dbReference type="Pfam" id="PF03899">
    <property type="entry name" value="ATP-synt_I"/>
    <property type="match status" value="1"/>
</dbReference>
<dbReference type="InterPro" id="IPR005598">
    <property type="entry name" value="ATP_synth_I"/>
</dbReference>
<feature type="transmembrane region" description="Helical" evidence="7">
    <location>
        <begin position="42"/>
        <end position="65"/>
    </location>
</feature>
<feature type="region of interest" description="Disordered" evidence="6">
    <location>
        <begin position="139"/>
        <end position="166"/>
    </location>
</feature>
<evidence type="ECO:0000256" key="3">
    <source>
        <dbReference type="ARBA" id="ARBA00022692"/>
    </source>
</evidence>
<feature type="transmembrane region" description="Helical" evidence="7">
    <location>
        <begin position="86"/>
        <end position="106"/>
    </location>
</feature>
<evidence type="ECO:0008006" key="10">
    <source>
        <dbReference type="Google" id="ProtNLM"/>
    </source>
</evidence>
<gene>
    <name evidence="8" type="ORF">CGS46_05985</name>
</gene>
<keyword evidence="2" id="KW-1003">Cell membrane</keyword>
<comment type="caution">
    <text evidence="8">The sequence shown here is derived from an EMBL/GenBank/DDBJ whole genome shotgun (WGS) entry which is preliminary data.</text>
</comment>
<dbReference type="Proteomes" id="UP000220752">
    <property type="component" value="Unassembled WGS sequence"/>
</dbReference>
<evidence type="ECO:0000256" key="1">
    <source>
        <dbReference type="ARBA" id="ARBA00004651"/>
    </source>
</evidence>